<gene>
    <name evidence="1" type="ORF">SAMN05661044_00409</name>
</gene>
<dbReference type="AlphaFoldDB" id="A0A1H7HKP7"/>
<sequence>MDAMNTIVAELINKEDIKNHKIIDAPESHVNELRYKLQSAVRLGNEFKSKSVITFNTTDGAKRVETTVWMLAENYLQLKNGIMIPLSSLLDLDY</sequence>
<dbReference type="EMBL" id="FOAF01000001">
    <property type="protein sequence ID" value="SEK50839.1"/>
    <property type="molecule type" value="Genomic_DNA"/>
</dbReference>
<name>A0A1H7HKP7_OLID1</name>
<protein>
    <submittedName>
        <fullName evidence="1">Uncharacterized protein</fullName>
    </submittedName>
</protein>
<dbReference type="STRING" id="407022.SAMN05661044_00409"/>
<reference evidence="2" key="1">
    <citation type="submission" date="2016-10" db="EMBL/GenBank/DDBJ databases">
        <authorList>
            <person name="Varghese N."/>
            <person name="Submissions S."/>
        </authorList>
    </citation>
    <scope>NUCLEOTIDE SEQUENCE [LARGE SCALE GENOMIC DNA]</scope>
    <source>
        <strain evidence="2">DSM 18733</strain>
    </source>
</reference>
<proteinExistence type="predicted"/>
<evidence type="ECO:0000313" key="2">
    <source>
        <dbReference type="Proteomes" id="UP000199421"/>
    </source>
</evidence>
<evidence type="ECO:0000313" key="1">
    <source>
        <dbReference type="EMBL" id="SEK50839.1"/>
    </source>
</evidence>
<dbReference type="Proteomes" id="UP000199421">
    <property type="component" value="Unassembled WGS sequence"/>
</dbReference>
<accession>A0A1H7HKP7</accession>
<organism evidence="1 2">
    <name type="scientific">Olivibacter domesticus</name>
    <name type="common">Pseudosphingobacterium domesticum</name>
    <dbReference type="NCBI Taxonomy" id="407022"/>
    <lineage>
        <taxon>Bacteria</taxon>
        <taxon>Pseudomonadati</taxon>
        <taxon>Bacteroidota</taxon>
        <taxon>Sphingobacteriia</taxon>
        <taxon>Sphingobacteriales</taxon>
        <taxon>Sphingobacteriaceae</taxon>
        <taxon>Olivibacter</taxon>
    </lineage>
</organism>
<keyword evidence="2" id="KW-1185">Reference proteome</keyword>